<accession>W6YDK6</accession>
<organism evidence="3 4">
    <name type="scientific">Cochliobolus carbonum (strain 26-R-13)</name>
    <name type="common">Maize leaf spot fungus</name>
    <name type="synonym">Bipolaris zeicola</name>
    <dbReference type="NCBI Taxonomy" id="930089"/>
    <lineage>
        <taxon>Eukaryota</taxon>
        <taxon>Fungi</taxon>
        <taxon>Dikarya</taxon>
        <taxon>Ascomycota</taxon>
        <taxon>Pezizomycotina</taxon>
        <taxon>Dothideomycetes</taxon>
        <taxon>Pleosporomycetidae</taxon>
        <taxon>Pleosporales</taxon>
        <taxon>Pleosporineae</taxon>
        <taxon>Pleosporaceae</taxon>
        <taxon>Bipolaris</taxon>
    </lineage>
</organism>
<feature type="compositionally biased region" description="Basic and acidic residues" evidence="1">
    <location>
        <begin position="426"/>
        <end position="439"/>
    </location>
</feature>
<dbReference type="eggNOG" id="ENOG502S92A">
    <property type="taxonomic scope" value="Eukaryota"/>
</dbReference>
<dbReference type="RefSeq" id="XP_007708046.1">
    <property type="nucleotide sequence ID" value="XM_007709856.1"/>
</dbReference>
<gene>
    <name evidence="3" type="ORF">COCCADRAFT_33119</name>
</gene>
<feature type="transmembrane region" description="Helical" evidence="2">
    <location>
        <begin position="21"/>
        <end position="42"/>
    </location>
</feature>
<dbReference type="EMBL" id="KI964549">
    <property type="protein sequence ID" value="EUC37587.1"/>
    <property type="molecule type" value="Genomic_DNA"/>
</dbReference>
<evidence type="ECO:0000256" key="1">
    <source>
        <dbReference type="SAM" id="MobiDB-lite"/>
    </source>
</evidence>
<keyword evidence="2" id="KW-1133">Transmembrane helix</keyword>
<reference evidence="3 4" key="1">
    <citation type="journal article" date="2013" name="PLoS Genet.">
        <title>Comparative genome structure, secondary metabolite, and effector coding capacity across Cochliobolus pathogens.</title>
        <authorList>
            <person name="Condon B.J."/>
            <person name="Leng Y."/>
            <person name="Wu D."/>
            <person name="Bushley K.E."/>
            <person name="Ohm R.A."/>
            <person name="Otillar R."/>
            <person name="Martin J."/>
            <person name="Schackwitz W."/>
            <person name="Grimwood J."/>
            <person name="MohdZainudin N."/>
            <person name="Xue C."/>
            <person name="Wang R."/>
            <person name="Manning V.A."/>
            <person name="Dhillon B."/>
            <person name="Tu Z.J."/>
            <person name="Steffenson B.J."/>
            <person name="Salamov A."/>
            <person name="Sun H."/>
            <person name="Lowry S."/>
            <person name="LaButti K."/>
            <person name="Han J."/>
            <person name="Copeland A."/>
            <person name="Lindquist E."/>
            <person name="Barry K."/>
            <person name="Schmutz J."/>
            <person name="Baker S.E."/>
            <person name="Ciuffetti L.M."/>
            <person name="Grigoriev I.V."/>
            <person name="Zhong S."/>
            <person name="Turgeon B.G."/>
        </authorList>
    </citation>
    <scope>NUCLEOTIDE SEQUENCE [LARGE SCALE GENOMIC DNA]</scope>
    <source>
        <strain evidence="3 4">26-R-13</strain>
    </source>
</reference>
<dbReference type="PANTHER" id="PTHR40623">
    <property type="entry name" value="INTEGRAL MEMBRANE PROTEIN"/>
    <property type="match status" value="1"/>
</dbReference>
<dbReference type="KEGG" id="bze:COCCADRAFT_33119"/>
<dbReference type="AlphaFoldDB" id="W6YDK6"/>
<sequence>MGFGASDDGVFFTSWELWQKMTFVLACGIVLTIFIGFIKLSFDKRKLRKYSKVDKGKRAQSPEMLEAQPVTQVTEDPKDEIPFGIRAIQSGIEVDGVWISRSNTPVGSSRASIMSEKFPRTNSQLELPQPVAQGSSRNSSRAPSSFDRAVSAEPLSNTESRSSSPARGHQHDGPRCSNCNHHVSQSAHLSGSSSPSRTSPLGQVEASSKSSSRNSDESDYMAINQDVRAYETAYLPPNGAHRTVDPKTDLDLLRSHRLSHVAETGQLMPRVRKPGHSGEWASVAENQVSTLNGVNYFTPRKSPSPPLSTGIHPSQDIVASSSGPSHDGHAVNQARQAIPLTESYAPNAPFYPDTYQPHGPSHQYSYDQVPYQVMTDQNQDRNEQVLRKVNSGFEILRPGTFKEPTLEELELAERRASKKLQKKRRPSTDSRKSAFTEQV</sequence>
<feature type="region of interest" description="Disordered" evidence="1">
    <location>
        <begin position="415"/>
        <end position="439"/>
    </location>
</feature>
<proteinExistence type="predicted"/>
<keyword evidence="4" id="KW-1185">Reference proteome</keyword>
<dbReference type="PANTHER" id="PTHR40623:SF2">
    <property type="entry name" value="INTEGRAL MEMBRANE PROTEIN"/>
    <property type="match status" value="1"/>
</dbReference>
<feature type="compositionally biased region" description="Polar residues" evidence="1">
    <location>
        <begin position="154"/>
        <end position="165"/>
    </location>
</feature>
<dbReference type="HOGENOM" id="CLU_047282_0_0_1"/>
<feature type="compositionally biased region" description="Low complexity" evidence="1">
    <location>
        <begin position="135"/>
        <end position="145"/>
    </location>
</feature>
<keyword evidence="2" id="KW-0812">Transmembrane</keyword>
<keyword evidence="2" id="KW-0472">Membrane</keyword>
<dbReference type="Proteomes" id="UP000053841">
    <property type="component" value="Unassembled WGS sequence"/>
</dbReference>
<dbReference type="STRING" id="930089.W6YDK6"/>
<dbReference type="OrthoDB" id="5426165at2759"/>
<evidence type="ECO:0000313" key="3">
    <source>
        <dbReference type="EMBL" id="EUC37587.1"/>
    </source>
</evidence>
<feature type="region of interest" description="Disordered" evidence="1">
    <location>
        <begin position="104"/>
        <end position="219"/>
    </location>
</feature>
<feature type="compositionally biased region" description="Basic residues" evidence="1">
    <location>
        <begin position="416"/>
        <end position="425"/>
    </location>
</feature>
<feature type="compositionally biased region" description="Polar residues" evidence="1">
    <location>
        <begin position="177"/>
        <end position="188"/>
    </location>
</feature>
<evidence type="ECO:0000256" key="2">
    <source>
        <dbReference type="SAM" id="Phobius"/>
    </source>
</evidence>
<feature type="compositionally biased region" description="Low complexity" evidence="1">
    <location>
        <begin position="189"/>
        <end position="213"/>
    </location>
</feature>
<evidence type="ECO:0000313" key="4">
    <source>
        <dbReference type="Proteomes" id="UP000053841"/>
    </source>
</evidence>
<name>W6YDK6_COCC2</name>
<protein>
    <submittedName>
        <fullName evidence="3">Uncharacterized protein</fullName>
    </submittedName>
</protein>
<dbReference type="GeneID" id="19147411"/>